<proteinExistence type="predicted"/>
<accession>A0ACC2P5D9</accession>
<comment type="caution">
    <text evidence="1">The sequence shown here is derived from an EMBL/GenBank/DDBJ whole genome shotgun (WGS) entry which is preliminary data.</text>
</comment>
<sequence>MRLPKFDIMKLIGEHSKRYANLPDSFIKRKMERIYWKTPGFPKYLPRTIQRKKFRFGLHRPWTNEFRLEHPDGIIHPTNHVEPIKEWSFFRGDRVEILVGPDKGKQGYVKVIYQERNWVIVEGLNTVLEYMGKTKTYPGVPMRKEMPLLVTEDIQLVDPADLKPTNIEWRYTEDGEKVRVSLRTGRIIPIPPSHDETVDYKQPMTYVEGDKDTKKADVEKITFQPKLKTFEMDIMDTMGIKEDRVRKPTYWY</sequence>
<reference evidence="1" key="1">
    <citation type="submission" date="2023-04" db="EMBL/GenBank/DDBJ databases">
        <title>A chromosome-level genome assembly of the parasitoid wasp Eretmocerus hayati.</title>
        <authorList>
            <person name="Zhong Y."/>
            <person name="Liu S."/>
            <person name="Liu Y."/>
        </authorList>
    </citation>
    <scope>NUCLEOTIDE SEQUENCE</scope>
    <source>
        <strain evidence="1">ZJU_SS_LIU_2023</strain>
    </source>
</reference>
<gene>
    <name evidence="1" type="ORF">QAD02_014409</name>
</gene>
<evidence type="ECO:0000313" key="2">
    <source>
        <dbReference type="Proteomes" id="UP001239111"/>
    </source>
</evidence>
<keyword evidence="2" id="KW-1185">Reference proteome</keyword>
<protein>
    <submittedName>
        <fullName evidence="1">Uncharacterized protein</fullName>
    </submittedName>
</protein>
<dbReference type="Proteomes" id="UP001239111">
    <property type="component" value="Chromosome 2"/>
</dbReference>
<organism evidence="1 2">
    <name type="scientific">Eretmocerus hayati</name>
    <dbReference type="NCBI Taxonomy" id="131215"/>
    <lineage>
        <taxon>Eukaryota</taxon>
        <taxon>Metazoa</taxon>
        <taxon>Ecdysozoa</taxon>
        <taxon>Arthropoda</taxon>
        <taxon>Hexapoda</taxon>
        <taxon>Insecta</taxon>
        <taxon>Pterygota</taxon>
        <taxon>Neoptera</taxon>
        <taxon>Endopterygota</taxon>
        <taxon>Hymenoptera</taxon>
        <taxon>Apocrita</taxon>
        <taxon>Proctotrupomorpha</taxon>
        <taxon>Chalcidoidea</taxon>
        <taxon>Aphelinidae</taxon>
        <taxon>Aphelininae</taxon>
        <taxon>Eretmocerus</taxon>
    </lineage>
</organism>
<dbReference type="EMBL" id="CM056742">
    <property type="protein sequence ID" value="KAJ8678622.1"/>
    <property type="molecule type" value="Genomic_DNA"/>
</dbReference>
<name>A0ACC2P5D9_9HYME</name>
<evidence type="ECO:0000313" key="1">
    <source>
        <dbReference type="EMBL" id="KAJ8678622.1"/>
    </source>
</evidence>